<dbReference type="EMBL" id="BMGB01000001">
    <property type="protein sequence ID" value="GGB06652.1"/>
    <property type="molecule type" value="Genomic_DNA"/>
</dbReference>
<feature type="domain" description="DUF7507" evidence="4">
    <location>
        <begin position="312"/>
        <end position="392"/>
    </location>
</feature>
<evidence type="ECO:0000256" key="2">
    <source>
        <dbReference type="SAM" id="Phobius"/>
    </source>
</evidence>
<keyword evidence="2" id="KW-0472">Membrane</keyword>
<organism evidence="5 6">
    <name type="scientific">Conyzicola nivalis</name>
    <dbReference type="NCBI Taxonomy" id="1477021"/>
    <lineage>
        <taxon>Bacteria</taxon>
        <taxon>Bacillati</taxon>
        <taxon>Actinomycetota</taxon>
        <taxon>Actinomycetes</taxon>
        <taxon>Micrococcales</taxon>
        <taxon>Microbacteriaceae</taxon>
        <taxon>Conyzicola</taxon>
    </lineage>
</organism>
<protein>
    <recommendedName>
        <fullName evidence="4">DUF7507 domain-containing protein</fullName>
    </recommendedName>
</protein>
<keyword evidence="6" id="KW-1185">Reference proteome</keyword>
<keyword evidence="2" id="KW-1133">Transmembrane helix</keyword>
<feature type="chain" id="PRO_5037064924" description="DUF7507 domain-containing protein" evidence="3">
    <location>
        <begin position="41"/>
        <end position="519"/>
    </location>
</feature>
<dbReference type="AlphaFoldDB" id="A0A916SLZ1"/>
<feature type="signal peptide" evidence="3">
    <location>
        <begin position="1"/>
        <end position="40"/>
    </location>
</feature>
<gene>
    <name evidence="5" type="ORF">GCM10010979_21460</name>
</gene>
<dbReference type="NCBIfam" id="TIGR01451">
    <property type="entry name" value="B_ant_repeat"/>
    <property type="match status" value="1"/>
</dbReference>
<dbReference type="SUPFAM" id="SSF75011">
    <property type="entry name" value="3-carboxy-cis,cis-mucoante lactonizing enzyme"/>
    <property type="match status" value="1"/>
</dbReference>
<sequence length="519" mass="52355">MPKTTHPSRFGHARRTATAQLIASSIALVAAGTAVTPAAAAVQPAAVAENCVAADIFVNSGEDPLELQRYGVAPLTGALTLENTIYLDRPFGDLAWNADETLLYGVDWEASQHLFTIDPTTGASTDVGPVMFDDGTPPFEDNWLNSLSATADGRLLTSGNAYTSIWYLDPVTAELSAAAEFPMLADGVSYLASSGDFLTLDSGLILGIGHDGNSRSFLVLFDLAAGTSSIVGEVPLSFGAAQSGGRIYLASATGEILSIDEIPTDPSEAPVPVTVEAASDLALYGATSRQDSGICPVAALTFTKELIGNADADGSGSVTLGDTLTYSLTALNTGELALTDVVVDDVLTRDSETCATVAPDAACVLTASLVVSQTDVDARQIINTGSARSAETAAVESAVTTLVTVAIDPGTPTPPPGTPPFGTPAPPPGTECTPGEGGLPECTTNPVGDIPPTEAANPSSAAEVAAGNEVAPVAAGALAATGGEIAAGALGTGLMLLAGGVLLVVRRRRGNSEGIQSVS</sequence>
<dbReference type="InterPro" id="IPR047589">
    <property type="entry name" value="DUF11_rpt"/>
</dbReference>
<evidence type="ECO:0000313" key="6">
    <source>
        <dbReference type="Proteomes" id="UP000606922"/>
    </source>
</evidence>
<dbReference type="Proteomes" id="UP000606922">
    <property type="component" value="Unassembled WGS sequence"/>
</dbReference>
<evidence type="ECO:0000256" key="3">
    <source>
        <dbReference type="SAM" id="SignalP"/>
    </source>
</evidence>
<feature type="transmembrane region" description="Helical" evidence="2">
    <location>
        <begin position="485"/>
        <end position="505"/>
    </location>
</feature>
<evidence type="ECO:0000313" key="5">
    <source>
        <dbReference type="EMBL" id="GGB06652.1"/>
    </source>
</evidence>
<feature type="region of interest" description="Disordered" evidence="1">
    <location>
        <begin position="407"/>
        <end position="457"/>
    </location>
</feature>
<dbReference type="Pfam" id="PF24346">
    <property type="entry name" value="DUF7507"/>
    <property type="match status" value="1"/>
</dbReference>
<feature type="compositionally biased region" description="Pro residues" evidence="1">
    <location>
        <begin position="411"/>
        <end position="429"/>
    </location>
</feature>
<reference evidence="5" key="2">
    <citation type="submission" date="2020-09" db="EMBL/GenBank/DDBJ databases">
        <authorList>
            <person name="Sun Q."/>
            <person name="Zhou Y."/>
        </authorList>
    </citation>
    <scope>NUCLEOTIDE SEQUENCE</scope>
    <source>
        <strain evidence="5">CGMCC 1.12813</strain>
    </source>
</reference>
<dbReference type="InterPro" id="IPR055354">
    <property type="entry name" value="DUF7507"/>
</dbReference>
<evidence type="ECO:0000259" key="4">
    <source>
        <dbReference type="Pfam" id="PF24346"/>
    </source>
</evidence>
<proteinExistence type="predicted"/>
<reference evidence="5" key="1">
    <citation type="journal article" date="2014" name="Int. J. Syst. Evol. Microbiol.">
        <title>Complete genome sequence of Corynebacterium casei LMG S-19264T (=DSM 44701T), isolated from a smear-ripened cheese.</title>
        <authorList>
            <consortium name="US DOE Joint Genome Institute (JGI-PGF)"/>
            <person name="Walter F."/>
            <person name="Albersmeier A."/>
            <person name="Kalinowski J."/>
            <person name="Ruckert C."/>
        </authorList>
    </citation>
    <scope>NUCLEOTIDE SEQUENCE</scope>
    <source>
        <strain evidence="5">CGMCC 1.12813</strain>
    </source>
</reference>
<accession>A0A916SLZ1</accession>
<keyword evidence="2" id="KW-0812">Transmembrane</keyword>
<comment type="caution">
    <text evidence="5">The sequence shown here is derived from an EMBL/GenBank/DDBJ whole genome shotgun (WGS) entry which is preliminary data.</text>
</comment>
<keyword evidence="3" id="KW-0732">Signal</keyword>
<evidence type="ECO:0000256" key="1">
    <source>
        <dbReference type="SAM" id="MobiDB-lite"/>
    </source>
</evidence>
<name>A0A916SLZ1_9MICO</name>
<dbReference type="RefSeq" id="WP_188510599.1">
    <property type="nucleotide sequence ID" value="NZ_BMGB01000001.1"/>
</dbReference>